<feature type="signal peptide" evidence="2">
    <location>
        <begin position="1"/>
        <end position="23"/>
    </location>
</feature>
<protein>
    <submittedName>
        <fullName evidence="3">Uncharacterized protein</fullName>
    </submittedName>
</protein>
<proteinExistence type="predicted"/>
<feature type="compositionally biased region" description="Low complexity" evidence="1">
    <location>
        <begin position="407"/>
        <end position="445"/>
    </location>
</feature>
<keyword evidence="2" id="KW-0732">Signal</keyword>
<feature type="compositionally biased region" description="Low complexity" evidence="1">
    <location>
        <begin position="50"/>
        <end position="66"/>
    </location>
</feature>
<evidence type="ECO:0000256" key="2">
    <source>
        <dbReference type="SAM" id="SignalP"/>
    </source>
</evidence>
<reference evidence="3 4" key="1">
    <citation type="submission" date="2023-07" db="EMBL/GenBank/DDBJ databases">
        <title>Sorghum-associated microbial communities from plants grown in Nebraska, USA.</title>
        <authorList>
            <person name="Schachtman D."/>
        </authorList>
    </citation>
    <scope>NUCLEOTIDE SEQUENCE [LARGE SCALE GENOMIC DNA]</scope>
    <source>
        <strain evidence="3 4">584</strain>
    </source>
</reference>
<feature type="region of interest" description="Disordered" evidence="1">
    <location>
        <begin position="396"/>
        <end position="445"/>
    </location>
</feature>
<evidence type="ECO:0000313" key="4">
    <source>
        <dbReference type="Proteomes" id="UP001262410"/>
    </source>
</evidence>
<dbReference type="EMBL" id="JAVDPW010000001">
    <property type="protein sequence ID" value="MDR6287594.1"/>
    <property type="molecule type" value="Genomic_DNA"/>
</dbReference>
<feature type="compositionally biased region" description="Low complexity" evidence="1">
    <location>
        <begin position="30"/>
        <end position="42"/>
    </location>
</feature>
<dbReference type="RefSeq" id="WP_309791431.1">
    <property type="nucleotide sequence ID" value="NZ_JAVDPW010000001.1"/>
</dbReference>
<sequence>MKLSTLRAGVALLPLLFAVPAIAQQATTPAKPAEAAPAAPAQPAAPAPAAPAAQTQPPAAQGQQAPTPKEFLIDAGGWKGGAFANPNTRQFSYCGIQKVYDAGLTLVFQMNPNYNFNLAVLKQGWGLKEGDKGQARIRVDATYDKKFDAVPGSPEAYVVPTGQNGDLFQALAKGSKAIVTTPKGEFTFPLSGTLAGLNALRDCNEAARKLIASAQGAAPAGGGAPAAANNDPRALIGAQGFGMPVGALQDTLHAAGLENVAIADPRKLPRDPLQINQAWQVGTDGKVVGGLHQEPRGDAIEIDQFAKRYLEIMKSVCATDWQSSDQPSVVNGPYAIKRAELSCKMGEQAISASLVFTLDDNYYTAFFHQSLLAEKSLSEDASKKLGDFIEKQMALVEEKAKQEGSQGAAPAAPTDQPAPAAAPAAPATPPADGQAAPAAPTTPGG</sequence>
<gene>
    <name evidence="3" type="ORF">E9232_000093</name>
</gene>
<feature type="chain" id="PRO_5046707315" evidence="2">
    <location>
        <begin position="24"/>
        <end position="445"/>
    </location>
</feature>
<comment type="caution">
    <text evidence="3">The sequence shown here is derived from an EMBL/GenBank/DDBJ whole genome shotgun (WGS) entry which is preliminary data.</text>
</comment>
<accession>A0ABU1JHS1</accession>
<evidence type="ECO:0000256" key="1">
    <source>
        <dbReference type="SAM" id="MobiDB-lite"/>
    </source>
</evidence>
<organism evidence="3 4">
    <name type="scientific">Inquilinus ginsengisoli</name>
    <dbReference type="NCBI Taxonomy" id="363840"/>
    <lineage>
        <taxon>Bacteria</taxon>
        <taxon>Pseudomonadati</taxon>
        <taxon>Pseudomonadota</taxon>
        <taxon>Alphaproteobacteria</taxon>
        <taxon>Rhodospirillales</taxon>
        <taxon>Rhodospirillaceae</taxon>
        <taxon>Inquilinus</taxon>
    </lineage>
</organism>
<dbReference type="Proteomes" id="UP001262410">
    <property type="component" value="Unassembled WGS sequence"/>
</dbReference>
<feature type="region of interest" description="Disordered" evidence="1">
    <location>
        <begin position="30"/>
        <end position="66"/>
    </location>
</feature>
<name>A0ABU1JHS1_9PROT</name>
<keyword evidence="4" id="KW-1185">Reference proteome</keyword>
<evidence type="ECO:0000313" key="3">
    <source>
        <dbReference type="EMBL" id="MDR6287594.1"/>
    </source>
</evidence>